<evidence type="ECO:0000313" key="2">
    <source>
        <dbReference type="Proteomes" id="UP000243374"/>
    </source>
</evidence>
<dbReference type="RefSeq" id="WP_074841977.1">
    <property type="nucleotide sequence ID" value="NZ_CP047056.1"/>
</dbReference>
<dbReference type="AlphaFoldDB" id="A0A662ZF85"/>
<dbReference type="EMBL" id="FOSF01000135">
    <property type="protein sequence ID" value="SFK60204.1"/>
    <property type="molecule type" value="Genomic_DNA"/>
</dbReference>
<gene>
    <name evidence="1" type="ORF">SAMN04487865_11353</name>
</gene>
<protein>
    <submittedName>
        <fullName evidence="1">Uncharacterized protein</fullName>
    </submittedName>
</protein>
<name>A0A662ZF85_9GAMM</name>
<accession>A0A662ZF85</accession>
<sequence length="147" mass="17077">MKITSDSEYSLEQSVKREINYIKKRVKESRLANPNKKHTPQDYPAVIVACKCLWKSDIYFGESRSPVNYKYEERIKNRLELLGNIGSKRKECPNIIGSCAEPHAADKVVKVLNCDLDKLKFSNAYRPRTTKVIRYCLNCKQTFKEVL</sequence>
<proteinExistence type="predicted"/>
<keyword evidence="2" id="KW-1185">Reference proteome</keyword>
<dbReference type="OrthoDB" id="2972467at2"/>
<dbReference type="Proteomes" id="UP000243374">
    <property type="component" value="Unassembled WGS sequence"/>
</dbReference>
<organism evidence="1 2">
    <name type="scientific">Succinivibrio dextrinosolvens</name>
    <dbReference type="NCBI Taxonomy" id="83771"/>
    <lineage>
        <taxon>Bacteria</taxon>
        <taxon>Pseudomonadati</taxon>
        <taxon>Pseudomonadota</taxon>
        <taxon>Gammaproteobacteria</taxon>
        <taxon>Aeromonadales</taxon>
        <taxon>Succinivibrionaceae</taxon>
        <taxon>Succinivibrio</taxon>
    </lineage>
</organism>
<reference evidence="1 2" key="1">
    <citation type="submission" date="2016-10" db="EMBL/GenBank/DDBJ databases">
        <authorList>
            <person name="Varghese N."/>
            <person name="Submissions S."/>
        </authorList>
    </citation>
    <scope>NUCLEOTIDE SEQUENCE [LARGE SCALE GENOMIC DNA]</scope>
    <source>
        <strain evidence="1 2">22B</strain>
    </source>
</reference>
<evidence type="ECO:0000313" key="1">
    <source>
        <dbReference type="EMBL" id="SFK60204.1"/>
    </source>
</evidence>